<reference evidence="1" key="1">
    <citation type="journal article" date="2022" name="Int. J. Mol. Sci.">
        <title>Draft Genome of Tanacetum Coccineum: Genomic Comparison of Closely Related Tanacetum-Family Plants.</title>
        <authorList>
            <person name="Yamashiro T."/>
            <person name="Shiraishi A."/>
            <person name="Nakayama K."/>
            <person name="Satake H."/>
        </authorList>
    </citation>
    <scope>NUCLEOTIDE SEQUENCE</scope>
</reference>
<gene>
    <name evidence="1" type="ORF">Tco_0799390</name>
</gene>
<proteinExistence type="predicted"/>
<dbReference type="Proteomes" id="UP001151760">
    <property type="component" value="Unassembled WGS sequence"/>
</dbReference>
<accession>A0ABQ4ZTG2</accession>
<protein>
    <submittedName>
        <fullName evidence="1">Uncharacterized protein</fullName>
    </submittedName>
</protein>
<organism evidence="1 2">
    <name type="scientific">Tanacetum coccineum</name>
    <dbReference type="NCBI Taxonomy" id="301880"/>
    <lineage>
        <taxon>Eukaryota</taxon>
        <taxon>Viridiplantae</taxon>
        <taxon>Streptophyta</taxon>
        <taxon>Embryophyta</taxon>
        <taxon>Tracheophyta</taxon>
        <taxon>Spermatophyta</taxon>
        <taxon>Magnoliopsida</taxon>
        <taxon>eudicotyledons</taxon>
        <taxon>Gunneridae</taxon>
        <taxon>Pentapetalae</taxon>
        <taxon>asterids</taxon>
        <taxon>campanulids</taxon>
        <taxon>Asterales</taxon>
        <taxon>Asteraceae</taxon>
        <taxon>Asteroideae</taxon>
        <taxon>Anthemideae</taxon>
        <taxon>Anthemidinae</taxon>
        <taxon>Tanacetum</taxon>
    </lineage>
</organism>
<name>A0ABQ4ZTG2_9ASTR</name>
<sequence>MSKELMQSRELQRNIAAMAKVINDLKNLNVSMPAAKGVTFLMEVQDWDVEKVAKIMKMASELYNHIHKAQVESLKTEKVKDENLHGMDKELRLVLIELPALGAGVDYQALETLEN</sequence>
<evidence type="ECO:0000313" key="2">
    <source>
        <dbReference type="Proteomes" id="UP001151760"/>
    </source>
</evidence>
<dbReference type="EMBL" id="BQNB010011580">
    <property type="protein sequence ID" value="GJS92422.1"/>
    <property type="molecule type" value="Genomic_DNA"/>
</dbReference>
<comment type="caution">
    <text evidence="1">The sequence shown here is derived from an EMBL/GenBank/DDBJ whole genome shotgun (WGS) entry which is preliminary data.</text>
</comment>
<evidence type="ECO:0000313" key="1">
    <source>
        <dbReference type="EMBL" id="GJS92422.1"/>
    </source>
</evidence>
<reference evidence="1" key="2">
    <citation type="submission" date="2022-01" db="EMBL/GenBank/DDBJ databases">
        <authorList>
            <person name="Yamashiro T."/>
            <person name="Shiraishi A."/>
            <person name="Satake H."/>
            <person name="Nakayama K."/>
        </authorList>
    </citation>
    <scope>NUCLEOTIDE SEQUENCE</scope>
</reference>
<keyword evidence="2" id="KW-1185">Reference proteome</keyword>